<comment type="similarity">
    <text evidence="1">Belongs to the peptidase S10 family.</text>
</comment>
<dbReference type="STRING" id="888268.A0A1E5W0R0"/>
<dbReference type="SUPFAM" id="SSF53474">
    <property type="entry name" value="alpha/beta-Hydrolases"/>
    <property type="match status" value="1"/>
</dbReference>
<dbReference type="GO" id="GO:0006508">
    <property type="term" value="P:proteolysis"/>
    <property type="evidence" value="ECO:0007669"/>
    <property type="project" value="InterPro"/>
</dbReference>
<dbReference type="Pfam" id="PF00450">
    <property type="entry name" value="Peptidase_S10"/>
    <property type="match status" value="1"/>
</dbReference>
<comment type="caution">
    <text evidence="5">The sequence shown here is derived from an EMBL/GenBank/DDBJ whole genome shotgun (WGS) entry which is preliminary data.</text>
</comment>
<evidence type="ECO:0000313" key="6">
    <source>
        <dbReference type="Proteomes" id="UP000095767"/>
    </source>
</evidence>
<dbReference type="FunFam" id="3.40.50.11320:FF:000002">
    <property type="entry name" value="Carboxypeptidase"/>
    <property type="match status" value="1"/>
</dbReference>
<dbReference type="InterPro" id="IPR001563">
    <property type="entry name" value="Peptidase_S10"/>
</dbReference>
<sequence length="133" mass="14495">MLPIYKELIGAGLKVCVFCGDTDTVVPVTSTRRSLAALGLPLKTSWYPWYMVPTEVGGWSMEYEGLTFVTVRGAGHAVPLHRPAQALVVFQQFLKGEPMAHEASSFAFATLDRLAHVENASVILLPSEKGPSY</sequence>
<dbReference type="InterPro" id="IPR029058">
    <property type="entry name" value="AB_hydrolase_fold"/>
</dbReference>
<evidence type="ECO:0000256" key="1">
    <source>
        <dbReference type="ARBA" id="ARBA00009431"/>
    </source>
</evidence>
<dbReference type="OrthoDB" id="443318at2759"/>
<dbReference type="PROSITE" id="PS00560">
    <property type="entry name" value="CARBOXYPEPT_SER_HIS"/>
    <property type="match status" value="1"/>
</dbReference>
<gene>
    <name evidence="5" type="ORF">BAE44_0008048</name>
</gene>
<proteinExistence type="inferred from homology"/>
<dbReference type="AlphaFoldDB" id="A0A1E5W0R0"/>
<keyword evidence="4" id="KW-0325">Glycoprotein</keyword>
<dbReference type="Gene3D" id="3.40.50.11320">
    <property type="match status" value="1"/>
</dbReference>
<dbReference type="EMBL" id="LWDX02024463">
    <property type="protein sequence ID" value="OEL30935.1"/>
    <property type="molecule type" value="Genomic_DNA"/>
</dbReference>
<keyword evidence="6" id="KW-1185">Reference proteome</keyword>
<evidence type="ECO:0000256" key="2">
    <source>
        <dbReference type="ARBA" id="ARBA00022729"/>
    </source>
</evidence>
<keyword evidence="3" id="KW-1015">Disulfide bond</keyword>
<name>A0A1E5W0R0_9POAL</name>
<dbReference type="InterPro" id="IPR033124">
    <property type="entry name" value="Ser_caboxypep_his_AS"/>
</dbReference>
<reference evidence="5 6" key="1">
    <citation type="submission" date="2016-09" db="EMBL/GenBank/DDBJ databases">
        <title>The draft genome of Dichanthelium oligosanthes: A C3 panicoid grass species.</title>
        <authorList>
            <person name="Studer A.J."/>
            <person name="Schnable J.C."/>
            <person name="Brutnell T.P."/>
        </authorList>
    </citation>
    <scope>NUCLEOTIDE SEQUENCE [LARGE SCALE GENOMIC DNA]</scope>
    <source>
        <strain evidence="6">cv. Kellogg 1175</strain>
        <tissue evidence="5">Leaf</tissue>
    </source>
</reference>
<keyword evidence="5" id="KW-0456">Lyase</keyword>
<dbReference type="GO" id="GO:0004185">
    <property type="term" value="F:serine-type carboxypeptidase activity"/>
    <property type="evidence" value="ECO:0007669"/>
    <property type="project" value="InterPro"/>
</dbReference>
<dbReference type="Proteomes" id="UP000095767">
    <property type="component" value="Unassembled WGS sequence"/>
</dbReference>
<evidence type="ECO:0000313" key="5">
    <source>
        <dbReference type="EMBL" id="OEL30935.1"/>
    </source>
</evidence>
<dbReference type="GO" id="GO:0016829">
    <property type="term" value="F:lyase activity"/>
    <property type="evidence" value="ECO:0007669"/>
    <property type="project" value="UniProtKB-KW"/>
</dbReference>
<accession>A0A1E5W0R0</accession>
<keyword evidence="2" id="KW-0732">Signal</keyword>
<protein>
    <submittedName>
        <fullName evidence="5">p-(S)-hydroxymandelonitrile lyase</fullName>
    </submittedName>
</protein>
<evidence type="ECO:0000256" key="3">
    <source>
        <dbReference type="ARBA" id="ARBA00023157"/>
    </source>
</evidence>
<evidence type="ECO:0000256" key="4">
    <source>
        <dbReference type="ARBA" id="ARBA00023180"/>
    </source>
</evidence>
<organism evidence="5 6">
    <name type="scientific">Dichanthelium oligosanthes</name>
    <dbReference type="NCBI Taxonomy" id="888268"/>
    <lineage>
        <taxon>Eukaryota</taxon>
        <taxon>Viridiplantae</taxon>
        <taxon>Streptophyta</taxon>
        <taxon>Embryophyta</taxon>
        <taxon>Tracheophyta</taxon>
        <taxon>Spermatophyta</taxon>
        <taxon>Magnoliopsida</taxon>
        <taxon>Liliopsida</taxon>
        <taxon>Poales</taxon>
        <taxon>Poaceae</taxon>
        <taxon>PACMAD clade</taxon>
        <taxon>Panicoideae</taxon>
        <taxon>Panicodae</taxon>
        <taxon>Paniceae</taxon>
        <taxon>Dichantheliinae</taxon>
        <taxon>Dichanthelium</taxon>
    </lineage>
</organism>